<keyword evidence="1" id="KW-0732">Signal</keyword>
<reference evidence="2 3" key="1">
    <citation type="submission" date="2014-11" db="EMBL/GenBank/DDBJ databases">
        <title>Genome sequencing of Pantoea rodasii ND03.</title>
        <authorList>
            <person name="Muhamad Yunos N.Y."/>
            <person name="Chan K.-G."/>
        </authorList>
    </citation>
    <scope>NUCLEOTIDE SEQUENCE [LARGE SCALE GENOMIC DNA]</scope>
    <source>
        <strain evidence="2 3">ND03</strain>
    </source>
</reference>
<gene>
    <name evidence="2" type="ORF">QU24_21210</name>
</gene>
<dbReference type="InterPro" id="IPR009420">
    <property type="entry name" value="FlhE"/>
</dbReference>
<dbReference type="RefSeq" id="WP_039335291.1">
    <property type="nucleotide sequence ID" value="NZ_JTJJ01000097.1"/>
</dbReference>
<organism evidence="2 3">
    <name type="scientific">Pantoea rodasii</name>
    <dbReference type="NCBI Taxonomy" id="1076549"/>
    <lineage>
        <taxon>Bacteria</taxon>
        <taxon>Pseudomonadati</taxon>
        <taxon>Pseudomonadota</taxon>
        <taxon>Gammaproteobacteria</taxon>
        <taxon>Enterobacterales</taxon>
        <taxon>Erwiniaceae</taxon>
        <taxon>Pantoea</taxon>
    </lineage>
</organism>
<keyword evidence="2" id="KW-0969">Cilium</keyword>
<evidence type="ECO:0000313" key="2">
    <source>
        <dbReference type="EMBL" id="KHJ65950.1"/>
    </source>
</evidence>
<sequence length="135" mass="14408">MRRWCWTLMMLPMVALPLYADAATGAWSDSASGPSIGVRGNWLMTPALKAPSAAPGTITVVNWRYQLSRPAPSGMIVRLCTTQRCVELEGGSGSTRGLANISAEETLHLAFGFQGKGALPPGLRVISSEVTVNYQ</sequence>
<feature type="signal peptide" evidence="1">
    <location>
        <begin position="1"/>
        <end position="22"/>
    </location>
</feature>
<dbReference type="Proteomes" id="UP000030853">
    <property type="component" value="Unassembled WGS sequence"/>
</dbReference>
<dbReference type="AlphaFoldDB" id="A0A0B1R4D4"/>
<comment type="caution">
    <text evidence="2">The sequence shown here is derived from an EMBL/GenBank/DDBJ whole genome shotgun (WGS) entry which is preliminary data.</text>
</comment>
<accession>A0A0B1R4D4</accession>
<dbReference type="Pfam" id="PF06366">
    <property type="entry name" value="FlhE"/>
    <property type="match status" value="1"/>
</dbReference>
<feature type="chain" id="PRO_5002063390" evidence="1">
    <location>
        <begin position="23"/>
        <end position="135"/>
    </location>
</feature>
<protein>
    <submittedName>
        <fullName evidence="2">Flagellar protein flhE</fullName>
    </submittedName>
</protein>
<keyword evidence="2" id="KW-0282">Flagellum</keyword>
<dbReference type="EMBL" id="JTJJ01000097">
    <property type="protein sequence ID" value="KHJ65950.1"/>
    <property type="molecule type" value="Genomic_DNA"/>
</dbReference>
<evidence type="ECO:0000256" key="1">
    <source>
        <dbReference type="SAM" id="SignalP"/>
    </source>
</evidence>
<proteinExistence type="predicted"/>
<keyword evidence="2" id="KW-0966">Cell projection</keyword>
<evidence type="ECO:0000313" key="3">
    <source>
        <dbReference type="Proteomes" id="UP000030853"/>
    </source>
</evidence>
<name>A0A0B1R4D4_9GAMM</name>